<dbReference type="SUPFAM" id="SSF56801">
    <property type="entry name" value="Acetyl-CoA synthetase-like"/>
    <property type="match status" value="1"/>
</dbReference>
<dbReference type="GO" id="GO:0006631">
    <property type="term" value="P:fatty acid metabolic process"/>
    <property type="evidence" value="ECO:0007669"/>
    <property type="project" value="TreeGrafter"/>
</dbReference>
<organism evidence="2 3">
    <name type="scientific">Streptomyces mirabilis</name>
    <dbReference type="NCBI Taxonomy" id="68239"/>
    <lineage>
        <taxon>Bacteria</taxon>
        <taxon>Bacillati</taxon>
        <taxon>Actinomycetota</taxon>
        <taxon>Actinomycetes</taxon>
        <taxon>Kitasatosporales</taxon>
        <taxon>Streptomycetaceae</taxon>
        <taxon>Streptomyces</taxon>
    </lineage>
</organism>
<sequence>MKPYLWDPWATARTHPDRVAVIADGEQSTYGDLTGRADALARGLRAHGIPDGAVVSTDIPTGPAFFALALAALRHGFGLFPIDRELLGIPMGPSLLASVSTAVHISARPWADGPALPCPVVTDTQLTARTDGPATPATPPAAGRLVFATSGTTGLPQAVARTRPRRPYRGVAVVERYGAGVGRGPHLMANPTYHLGTLGPALYALQAGSTVVVQRSWSCDAFTELADRHRADSAMLSPDRLTDLVEAGAAPSHPFQVVFHGGAACPPGVKRAAIDLFGPVLHEYYGTSHGVITEITTAEWLARPGSVGRPLPGIRVEISREGRPVPAGETGDIDIRLRAADRDPTDTGVLKTGDVGHLDDEGYLFVLGRAESPREIRMARLEHDIRLLPGVTDAAALDGAGDRPVCFVEHGHGADFQDPVPAIEATAEELDLPCPRVVLAVSGSLPRTPSGKLRRADLGVLARSAPRGPR</sequence>
<protein>
    <submittedName>
        <fullName evidence="2">Long-chain acyl-CoA synthetase</fullName>
    </submittedName>
</protein>
<dbReference type="PANTHER" id="PTHR43201">
    <property type="entry name" value="ACYL-COA SYNTHETASE"/>
    <property type="match status" value="1"/>
</dbReference>
<dbReference type="AlphaFoldDB" id="A0A1I2KH69"/>
<evidence type="ECO:0000313" key="3">
    <source>
        <dbReference type="Proteomes" id="UP000181942"/>
    </source>
</evidence>
<dbReference type="RefSeq" id="WP_075029627.1">
    <property type="nucleotide sequence ID" value="NZ_FONR01000010.1"/>
</dbReference>
<dbReference type="EMBL" id="FONR01000010">
    <property type="protein sequence ID" value="SFF64607.1"/>
    <property type="molecule type" value="Genomic_DNA"/>
</dbReference>
<dbReference type="CDD" id="cd04433">
    <property type="entry name" value="AFD_class_I"/>
    <property type="match status" value="1"/>
</dbReference>
<dbReference type="Proteomes" id="UP000181942">
    <property type="component" value="Unassembled WGS sequence"/>
</dbReference>
<proteinExistence type="predicted"/>
<accession>A0A1I2KH69</accession>
<name>A0A1I2KH69_9ACTN</name>
<dbReference type="OrthoDB" id="4286374at2"/>
<dbReference type="Pfam" id="PF00501">
    <property type="entry name" value="AMP-binding"/>
    <property type="match status" value="1"/>
</dbReference>
<gene>
    <name evidence="2" type="ORF">SAMN02787118_11018</name>
</gene>
<evidence type="ECO:0000259" key="1">
    <source>
        <dbReference type="Pfam" id="PF00501"/>
    </source>
</evidence>
<dbReference type="InterPro" id="IPR045851">
    <property type="entry name" value="AMP-bd_C_sf"/>
</dbReference>
<dbReference type="PANTHER" id="PTHR43201:SF32">
    <property type="entry name" value="2-SUCCINYLBENZOATE--COA LIGASE, CHLOROPLASTIC_PEROXISOMAL"/>
    <property type="match status" value="1"/>
</dbReference>
<dbReference type="GO" id="GO:0031956">
    <property type="term" value="F:medium-chain fatty acid-CoA ligase activity"/>
    <property type="evidence" value="ECO:0007669"/>
    <property type="project" value="TreeGrafter"/>
</dbReference>
<evidence type="ECO:0000313" key="2">
    <source>
        <dbReference type="EMBL" id="SFF64607.1"/>
    </source>
</evidence>
<dbReference type="InterPro" id="IPR042099">
    <property type="entry name" value="ANL_N_sf"/>
</dbReference>
<reference evidence="2 3" key="1">
    <citation type="submission" date="2016-10" db="EMBL/GenBank/DDBJ databases">
        <authorList>
            <person name="de Groot N.N."/>
        </authorList>
    </citation>
    <scope>NUCLEOTIDE SEQUENCE [LARGE SCALE GENOMIC DNA]</scope>
    <source>
        <strain evidence="2 3">OK461</strain>
    </source>
</reference>
<dbReference type="Gene3D" id="3.40.50.12780">
    <property type="entry name" value="N-terminal domain of ligase-like"/>
    <property type="match status" value="1"/>
</dbReference>
<dbReference type="Gene3D" id="3.30.300.30">
    <property type="match status" value="1"/>
</dbReference>
<dbReference type="InterPro" id="IPR000873">
    <property type="entry name" value="AMP-dep_synth/lig_dom"/>
</dbReference>
<feature type="domain" description="AMP-dependent synthetase/ligase" evidence="1">
    <location>
        <begin position="10"/>
        <end position="336"/>
    </location>
</feature>